<dbReference type="GeneID" id="14888230"/>
<dbReference type="EMBL" id="KB206670">
    <property type="protein sequence ID" value="ELP89294.1"/>
    <property type="molecule type" value="Genomic_DNA"/>
</dbReference>
<keyword evidence="1" id="KW-0472">Membrane</keyword>
<feature type="chain" id="PRO_5005418205" evidence="2">
    <location>
        <begin position="21"/>
        <end position="715"/>
    </location>
</feature>
<feature type="signal peptide" evidence="2">
    <location>
        <begin position="1"/>
        <end position="20"/>
    </location>
</feature>
<dbReference type="OMA" id="EAFECID"/>
<proteinExistence type="predicted"/>
<evidence type="ECO:0000256" key="1">
    <source>
        <dbReference type="SAM" id="Phobius"/>
    </source>
</evidence>
<evidence type="ECO:0000313" key="4">
    <source>
        <dbReference type="Proteomes" id="UP000014680"/>
    </source>
</evidence>
<dbReference type="KEGG" id="eiv:EIN_488260"/>
<dbReference type="RefSeq" id="XP_004256065.1">
    <property type="nucleotide sequence ID" value="XM_004256017.1"/>
</dbReference>
<dbReference type="InterPro" id="IPR029045">
    <property type="entry name" value="ClpP/crotonase-like_dom_sf"/>
</dbReference>
<dbReference type="Gene3D" id="3.90.226.10">
    <property type="entry name" value="2-enoyl-CoA Hydratase, Chain A, domain 1"/>
    <property type="match status" value="1"/>
</dbReference>
<dbReference type="VEuPathDB" id="AmoebaDB:EIN_488260"/>
<name>A0A0A1U521_ENTIV</name>
<protein>
    <submittedName>
        <fullName evidence="3">Uncharacterized protein</fullName>
    </submittedName>
</protein>
<sequence>MLFFLYIILAISTKCDELIALKMYTPEEMMECVDSLQITSANKIKMLSGLKHLYTDIYAYNDILKNPPQPAFDSNYYTKDDIIARIDALDVTDGPLYSFYYELKQIIRDANDLHLSVSLNSVNANKNNYFIDNIYYLLPFTFDIDENKTLRLLPQANLVGDIEKHKNESVVSINGLPPFDVIRAFGAKNVAMKAPSARFTYALTLMPFASLNRNPLTKAEFSQTFTITYESGDVVTVPYYFKFVPLTSLSQKSQIKLRNLAVGSNFSPLKYEDIFPLDLSEKPLKKDYTIDEEFSFDFSDTTKDYQCKVFNDKKINLLVLKSFSFNTIEEYISIYNTLSNCSLLFDQNKYPISVILPLNGGGYIDLGLNIEKFLAPHTDENVITTVRSSELSAIETRTSTGAGLVNPADCTIRYNSTDTDNSDKDLGEWFNEYQTVDYGNGALHNRTQPSYMFVEEMVEMKLVNNPRKPHEIVIFTDSFCYSTCSFFTKGLNERGEAIIVGYVGDPEGDIEHFDVGQSPSSVIQGKDIADEEQKALYDMGVSTTVTYFETYKFNYDLTETVPREFIPNEIDERVDIYGYSEDKIDLFMDKALEIVEKYKTECNSRNKRLVKETSECDSKITIEHAHGGYLCGDDNKWTPTCAASYCDDGYKFDYKNQKCIEDVCHTLKEDDDTWIWITIGVVGGVLFLAVVIAIIVAVVMYFMKKKKKSEYSALS</sequence>
<dbReference type="PANTHER" id="PTHR37049">
    <property type="entry name" value="PEPTIDASE S41 FAMILY PROTEIN"/>
    <property type="match status" value="1"/>
</dbReference>
<gene>
    <name evidence="3" type="ORF">EIN_488260</name>
</gene>
<reference evidence="3 4" key="1">
    <citation type="submission" date="2012-10" db="EMBL/GenBank/DDBJ databases">
        <authorList>
            <person name="Zafar N."/>
            <person name="Inman J."/>
            <person name="Hall N."/>
            <person name="Lorenzi H."/>
            <person name="Caler E."/>
        </authorList>
    </citation>
    <scope>NUCLEOTIDE SEQUENCE [LARGE SCALE GENOMIC DNA]</scope>
    <source>
        <strain evidence="3 4">IP1</strain>
    </source>
</reference>
<dbReference type="SUPFAM" id="SSF52096">
    <property type="entry name" value="ClpP/crotonase"/>
    <property type="match status" value="1"/>
</dbReference>
<evidence type="ECO:0000313" key="3">
    <source>
        <dbReference type="EMBL" id="ELP89294.1"/>
    </source>
</evidence>
<keyword evidence="1" id="KW-0812">Transmembrane</keyword>
<feature type="transmembrane region" description="Helical" evidence="1">
    <location>
        <begin position="674"/>
        <end position="702"/>
    </location>
</feature>
<evidence type="ECO:0000256" key="2">
    <source>
        <dbReference type="SAM" id="SignalP"/>
    </source>
</evidence>
<dbReference type="AlphaFoldDB" id="A0A0A1U521"/>
<accession>A0A0A1U521</accession>
<keyword evidence="1" id="KW-1133">Transmembrane helix</keyword>
<dbReference type="Proteomes" id="UP000014680">
    <property type="component" value="Unassembled WGS sequence"/>
</dbReference>
<dbReference type="PANTHER" id="PTHR37049:SF4">
    <property type="entry name" value="RHODANESE DOMAIN-CONTAINING PROTEIN"/>
    <property type="match status" value="1"/>
</dbReference>
<keyword evidence="2" id="KW-0732">Signal</keyword>
<dbReference type="OrthoDB" id="27214at2759"/>
<organism evidence="3 4">
    <name type="scientific">Entamoeba invadens IP1</name>
    <dbReference type="NCBI Taxonomy" id="370355"/>
    <lineage>
        <taxon>Eukaryota</taxon>
        <taxon>Amoebozoa</taxon>
        <taxon>Evosea</taxon>
        <taxon>Archamoebae</taxon>
        <taxon>Mastigamoebida</taxon>
        <taxon>Entamoebidae</taxon>
        <taxon>Entamoeba</taxon>
    </lineage>
</organism>
<keyword evidence="4" id="KW-1185">Reference proteome</keyword>
<dbReference type="InterPro" id="IPR052766">
    <property type="entry name" value="S41A_metabolite_peptidase"/>
</dbReference>